<organism evidence="10 11">
    <name type="scientific">Spirochaeta africana (strain ATCC 700263 / DSM 8902 / Z-7692)</name>
    <dbReference type="NCBI Taxonomy" id="889378"/>
    <lineage>
        <taxon>Bacteria</taxon>
        <taxon>Pseudomonadati</taxon>
        <taxon>Spirochaetota</taxon>
        <taxon>Spirochaetia</taxon>
        <taxon>Spirochaetales</taxon>
        <taxon>Spirochaetaceae</taxon>
        <taxon>Spirochaeta</taxon>
    </lineage>
</organism>
<keyword evidence="11" id="KW-1185">Reference proteome</keyword>
<evidence type="ECO:0000256" key="3">
    <source>
        <dbReference type="ARBA" id="ARBA00023015"/>
    </source>
</evidence>
<keyword evidence="3" id="KW-0805">Transcription regulation</keyword>
<dbReference type="OrthoDB" id="341603at2"/>
<protein>
    <submittedName>
        <fullName evidence="10">Response regulator with CheY-like receiver domain and winged-helix DNA-binding domain</fullName>
    </submittedName>
</protein>
<dbReference type="SUPFAM" id="SSF52172">
    <property type="entry name" value="CheY-like"/>
    <property type="match status" value="1"/>
</dbReference>
<evidence type="ECO:0000256" key="6">
    <source>
        <dbReference type="PROSITE-ProRule" id="PRU00169"/>
    </source>
</evidence>
<dbReference type="InterPro" id="IPR039420">
    <property type="entry name" value="WalR-like"/>
</dbReference>
<evidence type="ECO:0000259" key="8">
    <source>
        <dbReference type="PROSITE" id="PS50110"/>
    </source>
</evidence>
<dbReference type="eggNOG" id="COG0745">
    <property type="taxonomic scope" value="Bacteria"/>
</dbReference>
<dbReference type="Gene3D" id="3.40.50.2300">
    <property type="match status" value="1"/>
</dbReference>
<dbReference type="PROSITE" id="PS50110">
    <property type="entry name" value="RESPONSE_REGULATORY"/>
    <property type="match status" value="1"/>
</dbReference>
<evidence type="ECO:0000256" key="2">
    <source>
        <dbReference type="ARBA" id="ARBA00023012"/>
    </source>
</evidence>
<dbReference type="SMART" id="SM00862">
    <property type="entry name" value="Trans_reg_C"/>
    <property type="match status" value="1"/>
</dbReference>
<dbReference type="GO" id="GO:0005829">
    <property type="term" value="C:cytosol"/>
    <property type="evidence" value="ECO:0007669"/>
    <property type="project" value="TreeGrafter"/>
</dbReference>
<dbReference type="Gene3D" id="6.10.250.690">
    <property type="match status" value="1"/>
</dbReference>
<dbReference type="HOGENOM" id="CLU_000445_30_1_12"/>
<dbReference type="AlphaFoldDB" id="H9UGV1"/>
<dbReference type="Pfam" id="PF00072">
    <property type="entry name" value="Response_reg"/>
    <property type="match status" value="1"/>
</dbReference>
<evidence type="ECO:0000256" key="1">
    <source>
        <dbReference type="ARBA" id="ARBA00022553"/>
    </source>
</evidence>
<keyword evidence="2" id="KW-0902">Two-component regulatory system</keyword>
<feature type="domain" description="Response regulatory" evidence="8">
    <location>
        <begin position="5"/>
        <end position="119"/>
    </location>
</feature>
<keyword evidence="4 7" id="KW-0238">DNA-binding</keyword>
<dbReference type="PROSITE" id="PS51755">
    <property type="entry name" value="OMPR_PHOB"/>
    <property type="match status" value="1"/>
</dbReference>
<dbReference type="PANTHER" id="PTHR48111:SF1">
    <property type="entry name" value="TWO-COMPONENT RESPONSE REGULATOR ORR33"/>
    <property type="match status" value="1"/>
</dbReference>
<reference evidence="11" key="1">
    <citation type="journal article" date="2013" name="Stand. Genomic Sci.">
        <title>Complete genome sequence of the halophilic bacterium Spirochaeta africana type strain (Z-7692(T)) from the alkaline Lake Magadi in the East African Rift.</title>
        <authorList>
            <person name="Liolos K."/>
            <person name="Abt B."/>
            <person name="Scheuner C."/>
            <person name="Teshima H."/>
            <person name="Held B."/>
            <person name="Lapidus A."/>
            <person name="Nolan M."/>
            <person name="Lucas S."/>
            <person name="Deshpande S."/>
            <person name="Cheng J.F."/>
            <person name="Tapia R."/>
            <person name="Goodwin L.A."/>
            <person name="Pitluck S."/>
            <person name="Pagani I."/>
            <person name="Ivanova N."/>
            <person name="Mavromatis K."/>
            <person name="Mikhailova N."/>
            <person name="Huntemann M."/>
            <person name="Pati A."/>
            <person name="Chen A."/>
            <person name="Palaniappan K."/>
            <person name="Land M."/>
            <person name="Rohde M."/>
            <person name="Tindall B.J."/>
            <person name="Detter J.C."/>
            <person name="Goker M."/>
            <person name="Bristow J."/>
            <person name="Eisen J.A."/>
            <person name="Markowitz V."/>
            <person name="Hugenholtz P."/>
            <person name="Woyke T."/>
            <person name="Klenk H.P."/>
            <person name="Kyrpides N.C."/>
        </authorList>
    </citation>
    <scope>NUCLEOTIDE SEQUENCE</scope>
    <source>
        <strain evidence="11">ATCC 700263 / DSM 8902 / Z-7692</strain>
    </source>
</reference>
<dbReference type="InterPro" id="IPR011006">
    <property type="entry name" value="CheY-like_superfamily"/>
</dbReference>
<dbReference type="InterPro" id="IPR001789">
    <property type="entry name" value="Sig_transdc_resp-reg_receiver"/>
</dbReference>
<dbReference type="GO" id="GO:0000976">
    <property type="term" value="F:transcription cis-regulatory region binding"/>
    <property type="evidence" value="ECO:0007669"/>
    <property type="project" value="TreeGrafter"/>
</dbReference>
<evidence type="ECO:0000259" key="9">
    <source>
        <dbReference type="PROSITE" id="PS51755"/>
    </source>
</evidence>
<evidence type="ECO:0000256" key="5">
    <source>
        <dbReference type="ARBA" id="ARBA00023163"/>
    </source>
</evidence>
<proteinExistence type="predicted"/>
<accession>H9UGV1</accession>
<feature type="DNA-binding region" description="OmpR/PhoB-type" evidence="7">
    <location>
        <begin position="130"/>
        <end position="226"/>
    </location>
</feature>
<keyword evidence="1 6" id="KW-0597">Phosphoprotein</keyword>
<dbReference type="GO" id="GO:0000156">
    <property type="term" value="F:phosphorelay response regulator activity"/>
    <property type="evidence" value="ECO:0007669"/>
    <property type="project" value="TreeGrafter"/>
</dbReference>
<feature type="modified residue" description="4-aspartylphosphate" evidence="6">
    <location>
        <position position="54"/>
    </location>
</feature>
<dbReference type="Proteomes" id="UP000007383">
    <property type="component" value="Chromosome"/>
</dbReference>
<dbReference type="InterPro" id="IPR001867">
    <property type="entry name" value="OmpR/PhoB-type_DNA-bd"/>
</dbReference>
<evidence type="ECO:0000256" key="7">
    <source>
        <dbReference type="PROSITE-ProRule" id="PRU01091"/>
    </source>
</evidence>
<dbReference type="Gene3D" id="1.10.10.10">
    <property type="entry name" value="Winged helix-like DNA-binding domain superfamily/Winged helix DNA-binding domain"/>
    <property type="match status" value="1"/>
</dbReference>
<name>H9UGV1_SPIAZ</name>
<evidence type="ECO:0000313" key="10">
    <source>
        <dbReference type="EMBL" id="AFG36744.1"/>
    </source>
</evidence>
<dbReference type="STRING" id="889378.Spiaf_0644"/>
<dbReference type="Pfam" id="PF00486">
    <property type="entry name" value="Trans_reg_C"/>
    <property type="match status" value="1"/>
</dbReference>
<feature type="domain" description="OmpR/PhoB-type" evidence="9">
    <location>
        <begin position="130"/>
        <end position="226"/>
    </location>
</feature>
<dbReference type="PANTHER" id="PTHR48111">
    <property type="entry name" value="REGULATOR OF RPOS"/>
    <property type="match status" value="1"/>
</dbReference>
<dbReference type="FunFam" id="3.40.50.2300:FF:000001">
    <property type="entry name" value="DNA-binding response regulator PhoB"/>
    <property type="match status" value="1"/>
</dbReference>
<dbReference type="PATRIC" id="fig|889378.3.peg.654"/>
<sequence>METARILIVDDEPDILELLRYNLEREGWLVESAETGEDALRMVRSRPFDLVVLDLMLPGIDGLEVCARIKAGDIGPAVLMLTARTEDPDIVTGLNVGADDYVTKPFSPKVLTARIKALLRRTLGEHQPPAKLYTAHGIQLDSARYEVMVDGSPVELSATEFGILEVLIKNPGWVFSRAKIIDAVKGDNYPVTERSVDVQILGLRRKLGQRGEAIQTVRGVGYRLQDIK</sequence>
<dbReference type="KEGG" id="sfc:Spiaf_0644"/>
<dbReference type="SUPFAM" id="SSF46894">
    <property type="entry name" value="C-terminal effector domain of the bipartite response regulators"/>
    <property type="match status" value="1"/>
</dbReference>
<dbReference type="InterPro" id="IPR036388">
    <property type="entry name" value="WH-like_DNA-bd_sf"/>
</dbReference>
<dbReference type="CDD" id="cd00383">
    <property type="entry name" value="trans_reg_C"/>
    <property type="match status" value="1"/>
</dbReference>
<dbReference type="RefSeq" id="WP_014454741.1">
    <property type="nucleotide sequence ID" value="NC_017098.1"/>
</dbReference>
<dbReference type="GO" id="GO:0006355">
    <property type="term" value="P:regulation of DNA-templated transcription"/>
    <property type="evidence" value="ECO:0007669"/>
    <property type="project" value="InterPro"/>
</dbReference>
<dbReference type="EMBL" id="CP003282">
    <property type="protein sequence ID" value="AFG36744.1"/>
    <property type="molecule type" value="Genomic_DNA"/>
</dbReference>
<keyword evidence="5" id="KW-0804">Transcription</keyword>
<dbReference type="GO" id="GO:0032993">
    <property type="term" value="C:protein-DNA complex"/>
    <property type="evidence" value="ECO:0007669"/>
    <property type="project" value="TreeGrafter"/>
</dbReference>
<evidence type="ECO:0000256" key="4">
    <source>
        <dbReference type="ARBA" id="ARBA00023125"/>
    </source>
</evidence>
<dbReference type="InterPro" id="IPR016032">
    <property type="entry name" value="Sig_transdc_resp-reg_C-effctor"/>
</dbReference>
<gene>
    <name evidence="10" type="ordered locus">Spiaf_0644</name>
</gene>
<dbReference type="SMART" id="SM00448">
    <property type="entry name" value="REC"/>
    <property type="match status" value="1"/>
</dbReference>
<evidence type="ECO:0000313" key="11">
    <source>
        <dbReference type="Proteomes" id="UP000007383"/>
    </source>
</evidence>